<reference evidence="6" key="2">
    <citation type="submission" date="2020-09" db="EMBL/GenBank/DDBJ databases">
        <authorList>
            <person name="Sun Q."/>
            <person name="Zhou Y."/>
        </authorList>
    </citation>
    <scope>NUCLEOTIDE SEQUENCE</scope>
    <source>
        <strain evidence="6">CGMCC 1.12919</strain>
    </source>
</reference>
<evidence type="ECO:0000256" key="1">
    <source>
        <dbReference type="ARBA" id="ARBA00022475"/>
    </source>
</evidence>
<evidence type="ECO:0000256" key="2">
    <source>
        <dbReference type="ARBA" id="ARBA00022692"/>
    </source>
</evidence>
<proteinExistence type="predicted"/>
<evidence type="ECO:0000256" key="4">
    <source>
        <dbReference type="ARBA" id="ARBA00023136"/>
    </source>
</evidence>
<evidence type="ECO:0000256" key="3">
    <source>
        <dbReference type="ARBA" id="ARBA00022989"/>
    </source>
</evidence>
<evidence type="ECO:0000313" key="6">
    <source>
        <dbReference type="EMBL" id="GGC65280.1"/>
    </source>
</evidence>
<keyword evidence="4 5" id="KW-0472">Membrane</keyword>
<dbReference type="AlphaFoldDB" id="A0A916UAK5"/>
<dbReference type="Proteomes" id="UP000637002">
    <property type="component" value="Unassembled WGS sequence"/>
</dbReference>
<dbReference type="Pfam" id="PF07869">
    <property type="entry name" value="DUF1656"/>
    <property type="match status" value="1"/>
</dbReference>
<name>A0A916UAK5_9HYPH</name>
<gene>
    <name evidence="6" type="ORF">GCM10010994_24830</name>
</gene>
<evidence type="ECO:0000256" key="5">
    <source>
        <dbReference type="SAM" id="Phobius"/>
    </source>
</evidence>
<reference evidence="6" key="1">
    <citation type="journal article" date="2014" name="Int. J. Syst. Evol. Microbiol.">
        <title>Complete genome sequence of Corynebacterium casei LMG S-19264T (=DSM 44701T), isolated from a smear-ripened cheese.</title>
        <authorList>
            <consortium name="US DOE Joint Genome Institute (JGI-PGF)"/>
            <person name="Walter F."/>
            <person name="Albersmeier A."/>
            <person name="Kalinowski J."/>
            <person name="Ruckert C."/>
        </authorList>
    </citation>
    <scope>NUCLEOTIDE SEQUENCE</scope>
    <source>
        <strain evidence="6">CGMCC 1.12919</strain>
    </source>
</reference>
<dbReference type="InterPro" id="IPR012451">
    <property type="entry name" value="DUF1656"/>
</dbReference>
<keyword evidence="7" id="KW-1185">Reference proteome</keyword>
<dbReference type="RefSeq" id="WP_188609477.1">
    <property type="nucleotide sequence ID" value="NZ_BMGG01000004.1"/>
</dbReference>
<comment type="caution">
    <text evidence="6">The sequence shown here is derived from an EMBL/GenBank/DDBJ whole genome shotgun (WGS) entry which is preliminary data.</text>
</comment>
<sequence length="69" mass="7708">MPLELDLYGVYLPGVFGLMLAAYLIVRGLRAVAARTGFYALVWHRALFDLAVYVIVLDALFSYTSKLIP</sequence>
<keyword evidence="2 5" id="KW-0812">Transmembrane</keyword>
<accession>A0A916UAK5</accession>
<keyword evidence="1" id="KW-1003">Cell membrane</keyword>
<keyword evidence="3 5" id="KW-1133">Transmembrane helix</keyword>
<feature type="transmembrane region" description="Helical" evidence="5">
    <location>
        <begin position="6"/>
        <end position="26"/>
    </location>
</feature>
<evidence type="ECO:0000313" key="7">
    <source>
        <dbReference type="Proteomes" id="UP000637002"/>
    </source>
</evidence>
<feature type="transmembrane region" description="Helical" evidence="5">
    <location>
        <begin position="38"/>
        <end position="63"/>
    </location>
</feature>
<organism evidence="6 7">
    <name type="scientific">Chelatococcus reniformis</name>
    <dbReference type="NCBI Taxonomy" id="1494448"/>
    <lineage>
        <taxon>Bacteria</taxon>
        <taxon>Pseudomonadati</taxon>
        <taxon>Pseudomonadota</taxon>
        <taxon>Alphaproteobacteria</taxon>
        <taxon>Hyphomicrobiales</taxon>
        <taxon>Chelatococcaceae</taxon>
        <taxon>Chelatococcus</taxon>
    </lineage>
</organism>
<protein>
    <submittedName>
        <fullName evidence="6">Membrane protein</fullName>
    </submittedName>
</protein>
<dbReference type="EMBL" id="BMGG01000004">
    <property type="protein sequence ID" value="GGC65280.1"/>
    <property type="molecule type" value="Genomic_DNA"/>
</dbReference>